<evidence type="ECO:0000313" key="3">
    <source>
        <dbReference type="Proteomes" id="UP000516373"/>
    </source>
</evidence>
<sequence length="63" mass="6569">MLPRAVARPRQTVDSDADLGAGGAAFDVLAMTKAPPPATVAALTSSAIFFFVPRVLLRDIRAS</sequence>
<dbReference type="KEGG" id="stui:GCM10017668_18600"/>
<accession>A0A7G1NE08</accession>
<dbReference type="AlphaFoldDB" id="A0A7G1NE08"/>
<protein>
    <submittedName>
        <fullName evidence="2">Uncharacterized protein</fullName>
    </submittedName>
</protein>
<dbReference type="EMBL" id="AP023439">
    <property type="protein sequence ID" value="BCL20017.1"/>
    <property type="molecule type" value="Genomic_DNA"/>
</dbReference>
<evidence type="ECO:0000256" key="1">
    <source>
        <dbReference type="SAM" id="Phobius"/>
    </source>
</evidence>
<keyword evidence="1" id="KW-0812">Transmembrane</keyword>
<keyword evidence="1" id="KW-0472">Membrane</keyword>
<reference evidence="2 3" key="1">
    <citation type="journal article" date="2014" name="Int. J. Syst. Evol. Microbiol.">
        <title>Complete genome sequence of Corynebacterium casei LMG S-19264T (=DSM 44701T), isolated from a smear-ripened cheese.</title>
        <authorList>
            <consortium name="US DOE Joint Genome Institute (JGI-PGF)"/>
            <person name="Walter F."/>
            <person name="Albersmeier A."/>
            <person name="Kalinowski J."/>
            <person name="Ruckert C."/>
        </authorList>
    </citation>
    <scope>NUCLEOTIDE SEQUENCE [LARGE SCALE GENOMIC DNA]</scope>
    <source>
        <strain evidence="2 3">JCM 4255</strain>
    </source>
</reference>
<dbReference type="Proteomes" id="UP000516373">
    <property type="component" value="Chromosome"/>
</dbReference>
<proteinExistence type="predicted"/>
<evidence type="ECO:0000313" key="2">
    <source>
        <dbReference type="EMBL" id="BCL20017.1"/>
    </source>
</evidence>
<gene>
    <name evidence="2" type="ORF">GCM10017668_18600</name>
</gene>
<organism evidence="2 3">
    <name type="scientific">Streptomyces tuirus</name>
    <dbReference type="NCBI Taxonomy" id="68278"/>
    <lineage>
        <taxon>Bacteria</taxon>
        <taxon>Bacillati</taxon>
        <taxon>Actinomycetota</taxon>
        <taxon>Actinomycetes</taxon>
        <taxon>Kitasatosporales</taxon>
        <taxon>Streptomycetaceae</taxon>
        <taxon>Streptomyces</taxon>
    </lineage>
</organism>
<name>A0A7G1NE08_9ACTN</name>
<feature type="transmembrane region" description="Helical" evidence="1">
    <location>
        <begin position="38"/>
        <end position="57"/>
    </location>
</feature>
<keyword evidence="1" id="KW-1133">Transmembrane helix</keyword>